<proteinExistence type="predicted"/>
<evidence type="ECO:0000259" key="3">
    <source>
        <dbReference type="PROSITE" id="PS50158"/>
    </source>
</evidence>
<keyword evidence="1" id="KW-0479">Metal-binding</keyword>
<protein>
    <recommendedName>
        <fullName evidence="3">CCHC-type domain-containing protein</fullName>
    </recommendedName>
</protein>
<dbReference type="GO" id="GO:0003676">
    <property type="term" value="F:nucleic acid binding"/>
    <property type="evidence" value="ECO:0007669"/>
    <property type="project" value="InterPro"/>
</dbReference>
<evidence type="ECO:0000256" key="1">
    <source>
        <dbReference type="PROSITE-ProRule" id="PRU00047"/>
    </source>
</evidence>
<accession>A0A6L2NE15</accession>
<dbReference type="Pfam" id="PF07727">
    <property type="entry name" value="RVT_2"/>
    <property type="match status" value="1"/>
</dbReference>
<dbReference type="Gene3D" id="4.10.60.10">
    <property type="entry name" value="Zinc finger, CCHC-type"/>
    <property type="match status" value="1"/>
</dbReference>
<keyword evidence="1" id="KW-0862">Zinc</keyword>
<feature type="region of interest" description="Disordered" evidence="2">
    <location>
        <begin position="145"/>
        <end position="169"/>
    </location>
</feature>
<dbReference type="Pfam" id="PF13976">
    <property type="entry name" value="gag_pre-integrs"/>
    <property type="match status" value="1"/>
</dbReference>
<dbReference type="PANTHER" id="PTHR11439">
    <property type="entry name" value="GAG-POL-RELATED RETROTRANSPOSON"/>
    <property type="match status" value="1"/>
</dbReference>
<dbReference type="InterPro" id="IPR025724">
    <property type="entry name" value="GAG-pre-integrase_dom"/>
</dbReference>
<evidence type="ECO:0000256" key="2">
    <source>
        <dbReference type="SAM" id="MobiDB-lite"/>
    </source>
</evidence>
<dbReference type="InterPro" id="IPR013103">
    <property type="entry name" value="RVT_2"/>
</dbReference>
<feature type="region of interest" description="Disordered" evidence="2">
    <location>
        <begin position="741"/>
        <end position="790"/>
    </location>
</feature>
<dbReference type="PANTHER" id="PTHR11439:SF509">
    <property type="entry name" value="RNA-DIRECTED DNA POLYMERASE"/>
    <property type="match status" value="1"/>
</dbReference>
<dbReference type="SUPFAM" id="SSF57756">
    <property type="entry name" value="Retrovirus zinc finger-like domains"/>
    <property type="match status" value="1"/>
</dbReference>
<feature type="compositionally biased region" description="Polar residues" evidence="2">
    <location>
        <begin position="774"/>
        <end position="785"/>
    </location>
</feature>
<name>A0A6L2NE15_TANCI</name>
<dbReference type="InterPro" id="IPR036875">
    <property type="entry name" value="Znf_CCHC_sf"/>
</dbReference>
<dbReference type="EMBL" id="BKCJ010008861">
    <property type="protein sequence ID" value="GEU84290.1"/>
    <property type="molecule type" value="Genomic_DNA"/>
</dbReference>
<organism evidence="4">
    <name type="scientific">Tanacetum cinerariifolium</name>
    <name type="common">Dalmatian daisy</name>
    <name type="synonym">Chrysanthemum cinerariifolium</name>
    <dbReference type="NCBI Taxonomy" id="118510"/>
    <lineage>
        <taxon>Eukaryota</taxon>
        <taxon>Viridiplantae</taxon>
        <taxon>Streptophyta</taxon>
        <taxon>Embryophyta</taxon>
        <taxon>Tracheophyta</taxon>
        <taxon>Spermatophyta</taxon>
        <taxon>Magnoliopsida</taxon>
        <taxon>eudicotyledons</taxon>
        <taxon>Gunneridae</taxon>
        <taxon>Pentapetalae</taxon>
        <taxon>asterids</taxon>
        <taxon>campanulids</taxon>
        <taxon>Asterales</taxon>
        <taxon>Asteraceae</taxon>
        <taxon>Asteroideae</taxon>
        <taxon>Anthemideae</taxon>
        <taxon>Anthemidinae</taxon>
        <taxon>Tanacetum</taxon>
    </lineage>
</organism>
<dbReference type="GO" id="GO:0008270">
    <property type="term" value="F:zinc ion binding"/>
    <property type="evidence" value="ECO:0007669"/>
    <property type="project" value="UniProtKB-KW"/>
</dbReference>
<dbReference type="AlphaFoldDB" id="A0A6L2NE15"/>
<sequence length="1174" mass="131956">MIDNIDQEVEITLVDDSQGRRNEEDMFGVNDLDGDQVIVDVTAGENVEQSAKVAKKEVSTADPVTIVGEVVTTTGIKGTTAATTPQISKDKLTLAQTLIEIKAAKVKAITTAATTVTTAGTRPKEKGIIEAFVLMDTELVKGSKKVVEGSKKAEEGSSKRSRSNLEQGDAKRQRFIEGKEFVELKICLEIVHEYDDDVIIKATPLSSKSPTIVDYKIYKESVVKARFKKKKPVDDMDNLLFQTLKTMFEHQVEDNIWKYQQGIRDKDLQESKDPQVPVAPTTTKQRLARKNKLKDRGTLLMALPDKHQLKFNIYKDAKTLMEAIEKWFGGNKETKKEMDLKWQMAMLTMRAMRFLQRTGRNLGANRTTSIGFDMLKVECYNCHRRGHFVRECSVMVWEAMIGAFMQKKTQSTIPSWHSPPQVLLVLIMRYQSGEGYHVVPPPYTGTFMPPKPDLVFHDTPTVNETVPTAFNVKLSPTKPDKYLSHSNRPYAPSLKAGSLTQKMNLKTSEHPILAANLKKDIPKSRGHENSRNRKACFVLLTRSKLFPLTTARPVTTAVSYNNVTRPRLAKTIGTKTHSPLRRIINHRPSPQASNFPLKVTTIKASHGNPQHTLKDKRVIESGCSRHMTGNMSYLSDFEEINGGYVTFGGNSKGGKITDTECIVLSFDFKLPDENHMLLRVSRENNMYNIDLKNIVPSGDLTCLFAKATLDESNLWHRRLGHINFKTMNKLVKVKELEFEVKEPESEVHVSPSSSANTKKHDDKTKREAKVPTVGQISTNSTNTFSDAGPSNAVVSPTHGKYSYVNPSQYPDDPNMPALKDITYFDEEEDVGAEADFSNLETTITEELLQFKMQKVWVLVDLPKDKRAIGLKWVFRKKKEEKGIVIRNKARLVAQGHTQEEGIDYEQAIRLFLAYASFMGFMVYQMDLKSAFLYGTIKEEVYVCQPPGFEDSDYPDKVYKVGKQKPDGIFFGQDKYVAKILRKFGLTDGKSASTPIDTEKPLLKDPDGEDVDIHTYRSMIGSLMYLTLSRPKIMFAVCACALFQVTPKAAHLHAIKQIFKYLKGKPYLGLWYPKDSPFNLVAYSDSDYAGASLDRKSTTGDNTAMSHLMLFVKNYCCYCKVTTVGVKLNTAVTTVTQSSMKSLEKTLHVTNVSSAGYITIPQMVLNSPCVSRDFK</sequence>
<keyword evidence="1" id="KW-0863">Zinc-finger</keyword>
<feature type="compositionally biased region" description="Basic and acidic residues" evidence="2">
    <location>
        <begin position="145"/>
        <end position="158"/>
    </location>
</feature>
<reference evidence="4" key="1">
    <citation type="journal article" date="2019" name="Sci. Rep.">
        <title>Draft genome of Tanacetum cinerariifolium, the natural source of mosquito coil.</title>
        <authorList>
            <person name="Yamashiro T."/>
            <person name="Shiraishi A."/>
            <person name="Satake H."/>
            <person name="Nakayama K."/>
        </authorList>
    </citation>
    <scope>NUCLEOTIDE SEQUENCE</scope>
</reference>
<dbReference type="PROSITE" id="PS50158">
    <property type="entry name" value="ZF_CCHC"/>
    <property type="match status" value="1"/>
</dbReference>
<dbReference type="InterPro" id="IPR001878">
    <property type="entry name" value="Znf_CCHC"/>
</dbReference>
<feature type="domain" description="CCHC-type" evidence="3">
    <location>
        <begin position="379"/>
        <end position="392"/>
    </location>
</feature>
<gene>
    <name evidence="4" type="ORF">Tci_056268</name>
</gene>
<feature type="compositionally biased region" description="Basic and acidic residues" evidence="2">
    <location>
        <begin position="758"/>
        <end position="769"/>
    </location>
</feature>
<evidence type="ECO:0000313" key="4">
    <source>
        <dbReference type="EMBL" id="GEU84290.1"/>
    </source>
</evidence>
<comment type="caution">
    <text evidence="4">The sequence shown here is derived from an EMBL/GenBank/DDBJ whole genome shotgun (WGS) entry which is preliminary data.</text>
</comment>